<dbReference type="Gene3D" id="3.30.450.90">
    <property type="match status" value="1"/>
</dbReference>
<dbReference type="Pfam" id="PF00437">
    <property type="entry name" value="T2SSE"/>
    <property type="match status" value="1"/>
</dbReference>
<dbReference type="InterPro" id="IPR001482">
    <property type="entry name" value="T2SS/T4SS_dom"/>
</dbReference>
<keyword evidence="6" id="KW-1185">Reference proteome</keyword>
<protein>
    <submittedName>
        <fullName evidence="5">Competence protein ComG</fullName>
    </submittedName>
</protein>
<gene>
    <name evidence="5" type="ORF">AS030_09655</name>
</gene>
<dbReference type="GO" id="GO:0005886">
    <property type="term" value="C:plasma membrane"/>
    <property type="evidence" value="ECO:0007669"/>
    <property type="project" value="TreeGrafter"/>
</dbReference>
<evidence type="ECO:0000256" key="1">
    <source>
        <dbReference type="ARBA" id="ARBA00006611"/>
    </source>
</evidence>
<dbReference type="SUPFAM" id="SSF52540">
    <property type="entry name" value="P-loop containing nucleoside triphosphate hydrolases"/>
    <property type="match status" value="1"/>
</dbReference>
<accession>A0A0V8JFS7</accession>
<proteinExistence type="inferred from homology"/>
<dbReference type="EMBL" id="LNQN01000001">
    <property type="protein sequence ID" value="KSU85741.1"/>
    <property type="molecule type" value="Genomic_DNA"/>
</dbReference>
<comment type="similarity">
    <text evidence="1">Belongs to the GSP E family.</text>
</comment>
<comment type="caution">
    <text evidence="5">The sequence shown here is derived from an EMBL/GenBank/DDBJ whole genome shotgun (WGS) entry which is preliminary data.</text>
</comment>
<dbReference type="CDD" id="cd01129">
    <property type="entry name" value="PulE-GspE-like"/>
    <property type="match status" value="1"/>
</dbReference>
<dbReference type="PANTHER" id="PTHR30258:SF2">
    <property type="entry name" value="COMG OPERON PROTEIN 1"/>
    <property type="match status" value="1"/>
</dbReference>
<dbReference type="PROSITE" id="PS00662">
    <property type="entry name" value="T2SP_E"/>
    <property type="match status" value="1"/>
</dbReference>
<dbReference type="NCBIfam" id="NF041000">
    <property type="entry name" value="ATPase_ComGA"/>
    <property type="match status" value="1"/>
</dbReference>
<dbReference type="SMART" id="SM00382">
    <property type="entry name" value="AAA"/>
    <property type="match status" value="1"/>
</dbReference>
<dbReference type="Gene3D" id="3.40.50.300">
    <property type="entry name" value="P-loop containing nucleotide triphosphate hydrolases"/>
    <property type="match status" value="1"/>
</dbReference>
<dbReference type="InterPro" id="IPR027417">
    <property type="entry name" value="P-loop_NTPase"/>
</dbReference>
<dbReference type="GO" id="GO:0016887">
    <property type="term" value="F:ATP hydrolysis activity"/>
    <property type="evidence" value="ECO:0007669"/>
    <property type="project" value="TreeGrafter"/>
</dbReference>
<dbReference type="GO" id="GO:0005524">
    <property type="term" value="F:ATP binding"/>
    <property type="evidence" value="ECO:0007669"/>
    <property type="project" value="UniProtKB-KW"/>
</dbReference>
<reference evidence="5 6" key="1">
    <citation type="journal article" date="2014" name="Antonie Van Leeuwenhoek">
        <title>Fictibacillus enclensis sp. nov., isolated from marine sediment.</title>
        <authorList>
            <person name="Dastager S.G."/>
            <person name="Mawlankar R."/>
            <person name="Srinivasan K."/>
            <person name="Tang S.K."/>
            <person name="Lee J.C."/>
            <person name="Ramana V.V."/>
            <person name="Shouche Y.S."/>
        </authorList>
    </citation>
    <scope>NUCLEOTIDE SEQUENCE [LARGE SCALE GENOMIC DNA]</scope>
    <source>
        <strain evidence="5 6">NIO-1003</strain>
    </source>
</reference>
<dbReference type="InterPro" id="IPR003593">
    <property type="entry name" value="AAA+_ATPase"/>
</dbReference>
<name>A0A0V8JFS7_9BACL</name>
<evidence type="ECO:0000259" key="4">
    <source>
        <dbReference type="PROSITE" id="PS00662"/>
    </source>
</evidence>
<sequence>MNQKPQKEGDSSLPIESKSKELLQLASRTNASDIHFVPLRNQGMIQLRVDGQLHPIEKVPYVFFERLVSHFKFKAGMDIGEKRRPQDGSMDLDLNGTLLHLRLSTLPTAFHESLVIRLLPQSGPAHFESLALFPHSLKGLHSLLNRSSGLILFSGPTGSGKTTIMYSLLQYLQTKDTINILTLEDPVEKKMDLFLQMEVNEKAGITYGEGFKSLLRHDPDVIMIGEIRDEATAKLVIRAGMTGHLVLSTVHAEDALGCLYRLVEFGLSVQEIEQTLLGIVSQRLLSLTCPYCGTRCEPYCFMRRHDKRMGLYELLSESGLEKGMEWIRGNSDRPDGLRTLNYFMKQGMALGFLPMNTLHRWGVDR</sequence>
<evidence type="ECO:0000313" key="5">
    <source>
        <dbReference type="EMBL" id="KSU85741.1"/>
    </source>
</evidence>
<dbReference type="Proteomes" id="UP000054099">
    <property type="component" value="Unassembled WGS sequence"/>
</dbReference>
<dbReference type="PANTHER" id="PTHR30258">
    <property type="entry name" value="TYPE II SECRETION SYSTEM PROTEIN GSPE-RELATED"/>
    <property type="match status" value="1"/>
</dbReference>
<organism evidence="5 6">
    <name type="scientific">Fictibacillus enclensis</name>
    <dbReference type="NCBI Taxonomy" id="1017270"/>
    <lineage>
        <taxon>Bacteria</taxon>
        <taxon>Bacillati</taxon>
        <taxon>Bacillota</taxon>
        <taxon>Bacilli</taxon>
        <taxon>Bacillales</taxon>
        <taxon>Fictibacillaceae</taxon>
        <taxon>Fictibacillus</taxon>
    </lineage>
</organism>
<feature type="domain" description="Bacterial type II secretion system protein E" evidence="4">
    <location>
        <begin position="215"/>
        <end position="229"/>
    </location>
</feature>
<keyword evidence="3" id="KW-0067">ATP-binding</keyword>
<dbReference type="OrthoDB" id="9808272at2"/>
<keyword evidence="2" id="KW-0547">Nucleotide-binding</keyword>
<evidence type="ECO:0000256" key="2">
    <source>
        <dbReference type="ARBA" id="ARBA00022741"/>
    </source>
</evidence>
<dbReference type="InterPro" id="IPR047667">
    <property type="entry name" value="ATPase_ComGA"/>
</dbReference>
<evidence type="ECO:0000313" key="6">
    <source>
        <dbReference type="Proteomes" id="UP000054099"/>
    </source>
</evidence>
<evidence type="ECO:0000256" key="3">
    <source>
        <dbReference type="ARBA" id="ARBA00022840"/>
    </source>
</evidence>
<dbReference type="AlphaFoldDB" id="A0A0V8JFS7"/>